<keyword evidence="1" id="KW-1133">Transmembrane helix</keyword>
<evidence type="ECO:0000313" key="2">
    <source>
        <dbReference type="EMBL" id="GIM28848.1"/>
    </source>
</evidence>
<name>A0A919VLR3_9CLOT</name>
<feature type="transmembrane region" description="Helical" evidence="1">
    <location>
        <begin position="6"/>
        <end position="24"/>
    </location>
</feature>
<feature type="transmembrane region" description="Helical" evidence="1">
    <location>
        <begin position="51"/>
        <end position="81"/>
    </location>
</feature>
<evidence type="ECO:0000313" key="3">
    <source>
        <dbReference type="Proteomes" id="UP000679179"/>
    </source>
</evidence>
<dbReference type="EMBL" id="BOPZ01000010">
    <property type="protein sequence ID" value="GIM28848.1"/>
    <property type="molecule type" value="Genomic_DNA"/>
</dbReference>
<comment type="caution">
    <text evidence="2">The sequence shown here is derived from an EMBL/GenBank/DDBJ whole genome shotgun (WGS) entry which is preliminary data.</text>
</comment>
<organism evidence="2 3">
    <name type="scientific">Clostridium polyendosporum</name>
    <dbReference type="NCBI Taxonomy" id="69208"/>
    <lineage>
        <taxon>Bacteria</taxon>
        <taxon>Bacillati</taxon>
        <taxon>Bacillota</taxon>
        <taxon>Clostridia</taxon>
        <taxon>Eubacteriales</taxon>
        <taxon>Clostridiaceae</taxon>
        <taxon>Clostridium</taxon>
    </lineage>
</organism>
<proteinExistence type="predicted"/>
<protein>
    <submittedName>
        <fullName evidence="2">Uncharacterized protein</fullName>
    </submittedName>
</protein>
<accession>A0A919VLR3</accession>
<evidence type="ECO:0000256" key="1">
    <source>
        <dbReference type="SAM" id="Phobius"/>
    </source>
</evidence>
<dbReference type="Proteomes" id="UP000679179">
    <property type="component" value="Unassembled WGS sequence"/>
</dbReference>
<reference evidence="2" key="1">
    <citation type="submission" date="2021-03" db="EMBL/GenBank/DDBJ databases">
        <title>Taxonomic study of Clostridium polyendosporum from meadow-gley soil under rice.</title>
        <authorList>
            <person name="Kobayashi H."/>
            <person name="Tanizawa Y."/>
            <person name="Yagura M."/>
        </authorList>
    </citation>
    <scope>NUCLEOTIDE SEQUENCE</scope>
    <source>
        <strain evidence="2">JCM 30710</strain>
    </source>
</reference>
<keyword evidence="3" id="KW-1185">Reference proteome</keyword>
<sequence>MHIFYIFISAIISYFVFTILFKRLNTSDLKLFVPLQKFVNKSKRKKTWKNIAYIFLILVYCSLLDSFNITPIVSGIIISFFTCLHEITFSNSITTK</sequence>
<keyword evidence="1" id="KW-0472">Membrane</keyword>
<dbReference type="AlphaFoldDB" id="A0A919VLR3"/>
<gene>
    <name evidence="2" type="ORF">CPJCM30710_15140</name>
</gene>
<keyword evidence="1" id="KW-0812">Transmembrane</keyword>